<proteinExistence type="predicted"/>
<comment type="caution">
    <text evidence="1">The sequence shown here is derived from an EMBL/GenBank/DDBJ whole genome shotgun (WGS) entry which is preliminary data.</text>
</comment>
<protein>
    <submittedName>
        <fullName evidence="1">6112_t:CDS:1</fullName>
    </submittedName>
</protein>
<feature type="non-terminal residue" evidence="1">
    <location>
        <position position="1"/>
    </location>
</feature>
<evidence type="ECO:0000313" key="1">
    <source>
        <dbReference type="EMBL" id="CAG8593207.1"/>
    </source>
</evidence>
<sequence length="136" mass="15510">TRFNIKKREYEISKGEILSSTKSTWSKLLSIHQNISKGVEETFKRVKIESANKISEDMLIGGDVDSLGVDDELVNNEADDDLIEIEQDNKDGNQKISERKEKFKSSNKKGKERAVHKVVHNTRLSSFKIDVDNESE</sequence>
<organism evidence="1 2">
    <name type="scientific">Dentiscutata heterogama</name>
    <dbReference type="NCBI Taxonomy" id="1316150"/>
    <lineage>
        <taxon>Eukaryota</taxon>
        <taxon>Fungi</taxon>
        <taxon>Fungi incertae sedis</taxon>
        <taxon>Mucoromycota</taxon>
        <taxon>Glomeromycotina</taxon>
        <taxon>Glomeromycetes</taxon>
        <taxon>Diversisporales</taxon>
        <taxon>Gigasporaceae</taxon>
        <taxon>Dentiscutata</taxon>
    </lineage>
</organism>
<dbReference type="EMBL" id="CAJVPU010009277">
    <property type="protein sequence ID" value="CAG8593207.1"/>
    <property type="molecule type" value="Genomic_DNA"/>
</dbReference>
<gene>
    <name evidence="1" type="ORF">DHETER_LOCUS6947</name>
</gene>
<dbReference type="Proteomes" id="UP000789702">
    <property type="component" value="Unassembled WGS sequence"/>
</dbReference>
<reference evidence="1" key="1">
    <citation type="submission" date="2021-06" db="EMBL/GenBank/DDBJ databases">
        <authorList>
            <person name="Kallberg Y."/>
            <person name="Tangrot J."/>
            <person name="Rosling A."/>
        </authorList>
    </citation>
    <scope>NUCLEOTIDE SEQUENCE</scope>
    <source>
        <strain evidence="1">IL203A</strain>
    </source>
</reference>
<name>A0ACA9MKN8_9GLOM</name>
<keyword evidence="2" id="KW-1185">Reference proteome</keyword>
<accession>A0ACA9MKN8</accession>
<evidence type="ECO:0000313" key="2">
    <source>
        <dbReference type="Proteomes" id="UP000789702"/>
    </source>
</evidence>